<dbReference type="OrthoDB" id="9809136at2"/>
<reference evidence="1 2" key="1">
    <citation type="submission" date="2019-03" db="EMBL/GenBank/DDBJ databases">
        <title>Genomic Encyclopedia of Type Strains, Phase IV (KMG-IV): sequencing the most valuable type-strain genomes for metagenomic binning, comparative biology and taxonomic classification.</title>
        <authorList>
            <person name="Goeker M."/>
        </authorList>
    </citation>
    <scope>NUCLEOTIDE SEQUENCE [LARGE SCALE GENOMIC DNA]</scope>
    <source>
        <strain evidence="1 2">DSM 102969</strain>
    </source>
</reference>
<name>A0A4R6RB54_9HYPH</name>
<keyword evidence="2" id="KW-1185">Reference proteome</keyword>
<evidence type="ECO:0008006" key="3">
    <source>
        <dbReference type="Google" id="ProtNLM"/>
    </source>
</evidence>
<dbReference type="AlphaFoldDB" id="A0A4R6RB54"/>
<dbReference type="EMBL" id="SNXY01000009">
    <property type="protein sequence ID" value="TDP83259.1"/>
    <property type="molecule type" value="Genomic_DNA"/>
</dbReference>
<gene>
    <name evidence="1" type="ORF">EDD54_3218</name>
</gene>
<proteinExistence type="predicted"/>
<dbReference type="RefSeq" id="WP_126538047.1">
    <property type="nucleotide sequence ID" value="NZ_BSPM01000009.1"/>
</dbReference>
<dbReference type="Pfam" id="PF07372">
    <property type="entry name" value="DUF1491"/>
    <property type="match status" value="1"/>
</dbReference>
<sequence>MARITSDFFVSAYVRRRNDAGRFTAVVRRGAAEAGAIFVKVARLDGTADLYGPAPQALFEIDDPAVAGGRLFERLAAAAPEPDVDARLSRERGFDPDCWIVETEDRAGVADLDVVEG</sequence>
<evidence type="ECO:0000313" key="2">
    <source>
        <dbReference type="Proteomes" id="UP000294547"/>
    </source>
</evidence>
<protein>
    <recommendedName>
        <fullName evidence="3">DUF1491 family protein</fullName>
    </recommendedName>
</protein>
<comment type="caution">
    <text evidence="1">The sequence shown here is derived from an EMBL/GenBank/DDBJ whole genome shotgun (WGS) entry which is preliminary data.</text>
</comment>
<accession>A0A4R6RB54</accession>
<dbReference type="Gene3D" id="3.40.1530.20">
    <property type="entry name" value="Protein of unknown function (DUF1491)"/>
    <property type="match status" value="1"/>
</dbReference>
<evidence type="ECO:0000313" key="1">
    <source>
        <dbReference type="EMBL" id="TDP83259.1"/>
    </source>
</evidence>
<organism evidence="1 2">
    <name type="scientific">Oharaeibacter diazotrophicus</name>
    <dbReference type="NCBI Taxonomy" id="1920512"/>
    <lineage>
        <taxon>Bacteria</taxon>
        <taxon>Pseudomonadati</taxon>
        <taxon>Pseudomonadota</taxon>
        <taxon>Alphaproteobacteria</taxon>
        <taxon>Hyphomicrobiales</taxon>
        <taxon>Pleomorphomonadaceae</taxon>
        <taxon>Oharaeibacter</taxon>
    </lineage>
</organism>
<dbReference type="Proteomes" id="UP000294547">
    <property type="component" value="Unassembled WGS sequence"/>
</dbReference>
<dbReference type="InterPro" id="IPR009964">
    <property type="entry name" value="DUF1491"/>
</dbReference>